<accession>A0A5N4C5M5</accession>
<evidence type="ECO:0000313" key="2">
    <source>
        <dbReference type="EMBL" id="KAB1254198.1"/>
    </source>
</evidence>
<keyword evidence="3" id="KW-1185">Reference proteome</keyword>
<proteinExistence type="predicted"/>
<feature type="compositionally biased region" description="Basic and acidic residues" evidence="1">
    <location>
        <begin position="1"/>
        <end position="10"/>
    </location>
</feature>
<evidence type="ECO:0000313" key="3">
    <source>
        <dbReference type="Proteomes" id="UP000299084"/>
    </source>
</evidence>
<dbReference type="PANTHER" id="PTHR35156:SF1">
    <property type="entry name" value="TESTIS-EXPRESSED PROTEIN 52"/>
    <property type="match status" value="1"/>
</dbReference>
<dbReference type="AlphaFoldDB" id="A0A5N4C5M5"/>
<dbReference type="Proteomes" id="UP000299084">
    <property type="component" value="Unassembled WGS sequence"/>
</dbReference>
<feature type="compositionally biased region" description="Basic and acidic residues" evidence="1">
    <location>
        <begin position="27"/>
        <end position="43"/>
    </location>
</feature>
<dbReference type="InterPro" id="IPR029206">
    <property type="entry name" value="DUF4532"/>
</dbReference>
<feature type="region of interest" description="Disordered" evidence="1">
    <location>
        <begin position="1"/>
        <end position="47"/>
    </location>
</feature>
<organism evidence="2 3">
    <name type="scientific">Camelus dromedarius</name>
    <name type="common">Dromedary</name>
    <name type="synonym">Arabian camel</name>
    <dbReference type="NCBI Taxonomy" id="9838"/>
    <lineage>
        <taxon>Eukaryota</taxon>
        <taxon>Metazoa</taxon>
        <taxon>Chordata</taxon>
        <taxon>Craniata</taxon>
        <taxon>Vertebrata</taxon>
        <taxon>Euteleostomi</taxon>
        <taxon>Mammalia</taxon>
        <taxon>Eutheria</taxon>
        <taxon>Laurasiatheria</taxon>
        <taxon>Artiodactyla</taxon>
        <taxon>Tylopoda</taxon>
        <taxon>Camelidae</taxon>
        <taxon>Camelus</taxon>
    </lineage>
</organism>
<reference evidence="2" key="1">
    <citation type="submission" date="2014-12" db="EMBL/GenBank/DDBJ databases">
        <authorList>
            <person name="Fitak R."/>
            <person name="Mohandesan E."/>
            <person name="Burger P.A."/>
            <person name="Jukka C."/>
        </authorList>
    </citation>
    <scope>NUCLEOTIDE SEQUENCE</scope>
    <source>
        <strain evidence="2">Drom800</strain>
        <tissue evidence="2">Blood</tissue>
    </source>
</reference>
<protein>
    <submittedName>
        <fullName evidence="2">Testis-expressed protein 52</fullName>
    </submittedName>
</protein>
<dbReference type="EMBL" id="JWIN03000034">
    <property type="protein sequence ID" value="KAB1254197.1"/>
    <property type="molecule type" value="Genomic_DNA"/>
</dbReference>
<evidence type="ECO:0000256" key="1">
    <source>
        <dbReference type="SAM" id="MobiDB-lite"/>
    </source>
</evidence>
<name>A0A5N4C5M5_CAMDR</name>
<feature type="compositionally biased region" description="Polar residues" evidence="1">
    <location>
        <begin position="13"/>
        <end position="26"/>
    </location>
</feature>
<dbReference type="EMBL" id="JWIN03000034">
    <property type="protein sequence ID" value="KAB1254198.1"/>
    <property type="molecule type" value="Genomic_DNA"/>
</dbReference>
<sequence>MEDGGAELRRMASNVQRSPSGQSNPSRVREPFLKMVRAREPLPPRRTRARRELLLPLAPCEPPGFTPQARRQLAPELPARTEMKAKVRQRTASQCGDEAPHSWGFHTWLDAGRLPAAFRTRPDRPYDSSVWRWLTDARAHGRPPAEAPVPPPSWMGQNSFVTFIGSTPIFLDPNRKTQVMLWTVKELREVEKLKLRSEARAPPLDANGNILPPKTFQKYRHISAGGNCEPRGLQLIPNPLPSDLARSWPCPNPLPHYQEKALTLALLPSAPLSRDLVRSYQTLLQDQVALPLRHLSRAQPGRTCTGKRRPGHV</sequence>
<comment type="caution">
    <text evidence="2">The sequence shown here is derived from an EMBL/GenBank/DDBJ whole genome shotgun (WGS) entry which is preliminary data.</text>
</comment>
<reference evidence="2 3" key="2">
    <citation type="journal article" date="2019" name="Mol. Ecol. Resour.">
        <title>Improving Illumina assemblies with Hi-C and long reads: an example with the North African dromedary.</title>
        <authorList>
            <person name="Elbers J.P."/>
            <person name="Rogers M.F."/>
            <person name="Perelman P.L."/>
            <person name="Proskuryakova A.A."/>
            <person name="Serdyukova N.A."/>
            <person name="Johnson W.E."/>
            <person name="Horin P."/>
            <person name="Corander J."/>
            <person name="Murphy D."/>
            <person name="Burger P.A."/>
        </authorList>
    </citation>
    <scope>NUCLEOTIDE SEQUENCE [LARGE SCALE GENOMIC DNA]</scope>
    <source>
        <strain evidence="2">Drom800</strain>
        <tissue evidence="2">Blood</tissue>
    </source>
</reference>
<dbReference type="PANTHER" id="PTHR35156">
    <property type="entry name" value="TESTIS-EXPRESSED PROTEIN 52"/>
    <property type="match status" value="1"/>
</dbReference>
<gene>
    <name evidence="2" type="ORF">Cadr_000029422</name>
</gene>
<dbReference type="Pfam" id="PF15046">
    <property type="entry name" value="DUF4532"/>
    <property type="match status" value="1"/>
</dbReference>